<evidence type="ECO:0000313" key="4">
    <source>
        <dbReference type="EMBL" id="EHJ48398.1"/>
    </source>
</evidence>
<name>G7Q575_9BACT</name>
<dbReference type="AlphaFoldDB" id="G7Q575"/>
<keyword evidence="2" id="KW-0812">Transmembrane</keyword>
<feature type="region of interest" description="Disordered" evidence="1">
    <location>
        <begin position="382"/>
        <end position="405"/>
    </location>
</feature>
<keyword evidence="2" id="KW-0472">Membrane</keyword>
<sequence length="405" mass="42701">MSSDHGKPPFLSGLGGLRALAALAVLTGHAAAWITPLPADPDLYAPLARLTHCGLSAFFVLSGFVLQYTHGTRLSGRGALARFALARLARLYPVYLLLLLVELAVLLVRLPEAVTAWPGNVAATFTLTQSWFFLPEAPALFPLAWAVSTEVFFYGLFPLAAWGLGRLQRPAGVAGLAGGCVLAAVAADAAIASHWPQIFAFAAGRHPGFAGRPEELAGQLFQWLTYVNPGLRFFEFLLGAATARLFLLRPAPLPGLAPAAAACLAGLLLVPVPRDAFFWSILEDNILYAPFLAALCHAWAARPPAFAAGKALARIGAASLSVYLVQPFVLPHLKFEAALARPWTAAALALAGMAAVLGCGLLLSRYVEGPLARRILSLGSRDHSGHGARGRRPPSAMPPGDAPPR</sequence>
<accession>G7Q575</accession>
<dbReference type="STRING" id="694327.DFW101_2394"/>
<dbReference type="EMBL" id="CM001368">
    <property type="protein sequence ID" value="EHJ48398.1"/>
    <property type="molecule type" value="Genomic_DNA"/>
</dbReference>
<dbReference type="PANTHER" id="PTHR23028">
    <property type="entry name" value="ACETYLTRANSFERASE"/>
    <property type="match status" value="1"/>
</dbReference>
<evidence type="ECO:0000259" key="3">
    <source>
        <dbReference type="Pfam" id="PF01757"/>
    </source>
</evidence>
<keyword evidence="4" id="KW-0808">Transferase</keyword>
<keyword evidence="2" id="KW-1133">Transmembrane helix</keyword>
<feature type="compositionally biased region" description="Pro residues" evidence="1">
    <location>
        <begin position="395"/>
        <end position="405"/>
    </location>
</feature>
<dbReference type="OrthoDB" id="5487873at2"/>
<keyword evidence="5" id="KW-1185">Reference proteome</keyword>
<dbReference type="GO" id="GO:0016747">
    <property type="term" value="F:acyltransferase activity, transferring groups other than amino-acyl groups"/>
    <property type="evidence" value="ECO:0007669"/>
    <property type="project" value="InterPro"/>
</dbReference>
<feature type="transmembrane region" description="Helical" evidence="2">
    <location>
        <begin position="230"/>
        <end position="248"/>
    </location>
</feature>
<dbReference type="Proteomes" id="UP000004662">
    <property type="component" value="Chromosome"/>
</dbReference>
<gene>
    <name evidence="4" type="ORF">DFW101_2394</name>
</gene>
<dbReference type="RefSeq" id="WP_009181773.1">
    <property type="nucleotide sequence ID" value="NZ_CM001368.1"/>
</dbReference>
<dbReference type="GO" id="GO:0016020">
    <property type="term" value="C:membrane"/>
    <property type="evidence" value="ECO:0007669"/>
    <property type="project" value="TreeGrafter"/>
</dbReference>
<proteinExistence type="predicted"/>
<feature type="transmembrane region" description="Helical" evidence="2">
    <location>
        <begin position="46"/>
        <end position="68"/>
    </location>
</feature>
<reference evidence="5" key="1">
    <citation type="journal article" date="2015" name="Genome Announc.">
        <title>High-Quality Draft Genome Sequence of Desulfovibrio carbinoliphilus FW-101-2B, an Organic Acid-Oxidizing Sulfate-Reducing Bacterium Isolated from Uranium(VI)-Contaminated Groundwater.</title>
        <authorList>
            <person name="Ramsay B.D."/>
            <person name="Hwang C."/>
            <person name="Woo H.L."/>
            <person name="Carroll S.L."/>
            <person name="Lucas S."/>
            <person name="Han J."/>
            <person name="Lapidus A.L."/>
            <person name="Cheng J.F."/>
            <person name="Goodwin L.A."/>
            <person name="Pitluck S."/>
            <person name="Peters L."/>
            <person name="Chertkov O."/>
            <person name="Held B."/>
            <person name="Detter J.C."/>
            <person name="Han C.S."/>
            <person name="Tapia R."/>
            <person name="Land M.L."/>
            <person name="Hauser L.J."/>
            <person name="Kyrpides N.C."/>
            <person name="Ivanova N.N."/>
            <person name="Mikhailova N."/>
            <person name="Pagani I."/>
            <person name="Woyke T."/>
            <person name="Arkin A.P."/>
            <person name="Dehal P."/>
            <person name="Chivian D."/>
            <person name="Criddle C.S."/>
            <person name="Wu W."/>
            <person name="Chakraborty R."/>
            <person name="Hazen T.C."/>
            <person name="Fields M.W."/>
        </authorList>
    </citation>
    <scope>NUCLEOTIDE SEQUENCE [LARGE SCALE GENOMIC DNA]</scope>
    <source>
        <strain evidence="5">FW-101-2B</strain>
    </source>
</reference>
<feature type="transmembrane region" description="Helical" evidence="2">
    <location>
        <begin position="342"/>
        <end position="364"/>
    </location>
</feature>
<dbReference type="Pfam" id="PF01757">
    <property type="entry name" value="Acyl_transf_3"/>
    <property type="match status" value="1"/>
</dbReference>
<dbReference type="HOGENOM" id="CLU_005679_2_5_7"/>
<organism evidence="4 5">
    <name type="scientific">Solidesulfovibrio carbinoliphilus subsp. oakridgensis</name>
    <dbReference type="NCBI Taxonomy" id="694327"/>
    <lineage>
        <taxon>Bacteria</taxon>
        <taxon>Pseudomonadati</taxon>
        <taxon>Thermodesulfobacteriota</taxon>
        <taxon>Desulfovibrionia</taxon>
        <taxon>Desulfovibrionales</taxon>
        <taxon>Desulfovibrionaceae</taxon>
        <taxon>Solidesulfovibrio</taxon>
    </lineage>
</organism>
<protein>
    <submittedName>
        <fullName evidence="4">Acyltransferase 3</fullName>
    </submittedName>
</protein>
<feature type="transmembrane region" description="Helical" evidence="2">
    <location>
        <begin position="311"/>
        <end position="330"/>
    </location>
</feature>
<dbReference type="InterPro" id="IPR002656">
    <property type="entry name" value="Acyl_transf_3_dom"/>
</dbReference>
<dbReference type="InterPro" id="IPR050879">
    <property type="entry name" value="Acyltransferase_3"/>
</dbReference>
<dbReference type="PANTHER" id="PTHR23028:SF131">
    <property type="entry name" value="BLR2367 PROTEIN"/>
    <property type="match status" value="1"/>
</dbReference>
<feature type="transmembrane region" description="Helical" evidence="2">
    <location>
        <begin position="173"/>
        <end position="195"/>
    </location>
</feature>
<keyword evidence="4" id="KW-0012">Acyltransferase</keyword>
<feature type="transmembrane region" description="Helical" evidence="2">
    <location>
        <begin position="89"/>
        <end position="108"/>
    </location>
</feature>
<feature type="transmembrane region" description="Helical" evidence="2">
    <location>
        <begin position="255"/>
        <end position="272"/>
    </location>
</feature>
<feature type="transmembrane region" description="Helical" evidence="2">
    <location>
        <begin position="139"/>
        <end position="161"/>
    </location>
</feature>
<evidence type="ECO:0000256" key="2">
    <source>
        <dbReference type="SAM" id="Phobius"/>
    </source>
</evidence>
<feature type="transmembrane region" description="Helical" evidence="2">
    <location>
        <begin position="278"/>
        <end position="299"/>
    </location>
</feature>
<dbReference type="GO" id="GO:0000271">
    <property type="term" value="P:polysaccharide biosynthetic process"/>
    <property type="evidence" value="ECO:0007669"/>
    <property type="project" value="TreeGrafter"/>
</dbReference>
<evidence type="ECO:0000256" key="1">
    <source>
        <dbReference type="SAM" id="MobiDB-lite"/>
    </source>
</evidence>
<evidence type="ECO:0000313" key="5">
    <source>
        <dbReference type="Proteomes" id="UP000004662"/>
    </source>
</evidence>
<dbReference type="eggNOG" id="COG1835">
    <property type="taxonomic scope" value="Bacteria"/>
</dbReference>
<feature type="domain" description="Acyltransferase 3" evidence="3">
    <location>
        <begin position="13"/>
        <end position="364"/>
    </location>
</feature>